<dbReference type="AlphaFoldDB" id="A0A931BIR5"/>
<reference evidence="2" key="1">
    <citation type="submission" date="2020-11" db="EMBL/GenBank/DDBJ databases">
        <authorList>
            <person name="Kim M.K."/>
        </authorList>
    </citation>
    <scope>NUCLEOTIDE SEQUENCE</scope>
    <source>
        <strain evidence="2">BT350</strain>
    </source>
</reference>
<dbReference type="Proteomes" id="UP000599312">
    <property type="component" value="Unassembled WGS sequence"/>
</dbReference>
<dbReference type="Gene3D" id="3.30.1330.40">
    <property type="entry name" value="RutC-like"/>
    <property type="match status" value="1"/>
</dbReference>
<gene>
    <name evidence="2" type="ORF">I2H38_01000</name>
</gene>
<dbReference type="InterPro" id="IPR035959">
    <property type="entry name" value="RutC-like_sf"/>
</dbReference>
<proteinExistence type="predicted"/>
<evidence type="ECO:0000313" key="2">
    <source>
        <dbReference type="EMBL" id="MBF9231946.1"/>
    </source>
</evidence>
<dbReference type="Pfam" id="PF14588">
    <property type="entry name" value="YjgF_endoribonc"/>
    <property type="match status" value="1"/>
</dbReference>
<dbReference type="CDD" id="cd02199">
    <property type="entry name" value="YjgF_YER057c_UK114_like_1"/>
    <property type="match status" value="1"/>
</dbReference>
<dbReference type="InterPro" id="IPR013813">
    <property type="entry name" value="Endoribo_LPSP/chorism_mut-like"/>
</dbReference>
<name>A0A931BIR5_9HYPH</name>
<sequence>MRAGRSRLRHCRPGTPSRLYPSWRSRSHFPRTTIVNDVRSLSVTGPQARLKELGIALPEPPTPIANFVTYVREGNLLFLSGQGPQEADGFLHTGKVGGDVPAEKAYEHAKLTGINLIAVMQDALGDLSRVKRVVKLLGMVNAAPDFTEHPKVINGCSDLMMAVFGEAGIHARSAVGFGSLPNNITVEIEAIVAIDD</sequence>
<evidence type="ECO:0000259" key="1">
    <source>
        <dbReference type="Pfam" id="PF14588"/>
    </source>
</evidence>
<accession>A0A931BIR5</accession>
<comment type="caution">
    <text evidence="2">The sequence shown here is derived from an EMBL/GenBank/DDBJ whole genome shotgun (WGS) entry which is preliminary data.</text>
</comment>
<dbReference type="SUPFAM" id="SSF55298">
    <property type="entry name" value="YjgF-like"/>
    <property type="match status" value="1"/>
</dbReference>
<organism evidence="2 3">
    <name type="scientific">Microvirga alba</name>
    <dbReference type="NCBI Taxonomy" id="2791025"/>
    <lineage>
        <taxon>Bacteria</taxon>
        <taxon>Pseudomonadati</taxon>
        <taxon>Pseudomonadota</taxon>
        <taxon>Alphaproteobacteria</taxon>
        <taxon>Hyphomicrobiales</taxon>
        <taxon>Methylobacteriaceae</taxon>
        <taxon>Microvirga</taxon>
    </lineage>
</organism>
<dbReference type="PANTHER" id="PTHR43760">
    <property type="entry name" value="ENDORIBONUCLEASE-RELATED"/>
    <property type="match status" value="1"/>
</dbReference>
<protein>
    <submittedName>
        <fullName evidence="2">RidA family protein</fullName>
    </submittedName>
</protein>
<dbReference type="EMBL" id="JADQDO010000001">
    <property type="protein sequence ID" value="MBF9231946.1"/>
    <property type="molecule type" value="Genomic_DNA"/>
</dbReference>
<evidence type="ECO:0000313" key="3">
    <source>
        <dbReference type="Proteomes" id="UP000599312"/>
    </source>
</evidence>
<dbReference type="PANTHER" id="PTHR43760:SF1">
    <property type="entry name" value="ENDORIBONUCLEASE L-PSP_CHORISMATE MUTASE-LIKE DOMAIN-CONTAINING PROTEIN"/>
    <property type="match status" value="1"/>
</dbReference>
<keyword evidence="3" id="KW-1185">Reference proteome</keyword>
<feature type="domain" description="Endoribonuclease L-PSP/chorismate mutase-like" evidence="1">
    <location>
        <begin position="48"/>
        <end position="181"/>
    </location>
</feature>